<dbReference type="AlphaFoldDB" id="A0A849ABQ6"/>
<dbReference type="InterPro" id="IPR001544">
    <property type="entry name" value="Aminotrans_IV"/>
</dbReference>
<gene>
    <name evidence="2" type="ORF">HKD39_17000</name>
</gene>
<dbReference type="NCBIfam" id="NF006734">
    <property type="entry name" value="PRK09266.1"/>
    <property type="match status" value="1"/>
</dbReference>
<dbReference type="PANTHER" id="PTHR42743">
    <property type="entry name" value="AMINO-ACID AMINOTRANSFERASE"/>
    <property type="match status" value="1"/>
</dbReference>
<evidence type="ECO:0000313" key="2">
    <source>
        <dbReference type="EMBL" id="NNG37367.1"/>
    </source>
</evidence>
<dbReference type="EMBL" id="JABEND010000012">
    <property type="protein sequence ID" value="NNG37367.1"/>
    <property type="molecule type" value="Genomic_DNA"/>
</dbReference>
<dbReference type="InterPro" id="IPR036038">
    <property type="entry name" value="Aminotransferase-like"/>
</dbReference>
<dbReference type="Gene3D" id="3.30.470.10">
    <property type="match status" value="1"/>
</dbReference>
<dbReference type="SUPFAM" id="SSF56752">
    <property type="entry name" value="D-aminoacid aminotransferase-like PLP-dependent enzymes"/>
    <property type="match status" value="1"/>
</dbReference>
<keyword evidence="2" id="KW-0808">Transferase</keyword>
<dbReference type="Proteomes" id="UP000562984">
    <property type="component" value="Unassembled WGS sequence"/>
</dbReference>
<reference evidence="2 3" key="1">
    <citation type="submission" date="2020-05" db="EMBL/GenBank/DDBJ databases">
        <title>Nakamurella sp. DB0629 isolated from air conditioner.</title>
        <authorList>
            <person name="Kim D.H."/>
            <person name="Kim D.-U."/>
        </authorList>
    </citation>
    <scope>NUCLEOTIDE SEQUENCE [LARGE SCALE GENOMIC DNA]</scope>
    <source>
        <strain evidence="2 3">DB0629</strain>
    </source>
</reference>
<dbReference type="RefSeq" id="WP_171201062.1">
    <property type="nucleotide sequence ID" value="NZ_JABEND010000012.1"/>
</dbReference>
<organism evidence="2 3">
    <name type="scientific">Nakamurella aerolata</name>
    <dbReference type="NCBI Taxonomy" id="1656892"/>
    <lineage>
        <taxon>Bacteria</taxon>
        <taxon>Bacillati</taxon>
        <taxon>Actinomycetota</taxon>
        <taxon>Actinomycetes</taxon>
        <taxon>Nakamurellales</taxon>
        <taxon>Nakamurellaceae</taxon>
        <taxon>Nakamurella</taxon>
    </lineage>
</organism>
<dbReference type="GO" id="GO:0046394">
    <property type="term" value="P:carboxylic acid biosynthetic process"/>
    <property type="evidence" value="ECO:0007669"/>
    <property type="project" value="UniProtKB-ARBA"/>
</dbReference>
<proteinExistence type="inferred from homology"/>
<dbReference type="GO" id="GO:0008483">
    <property type="term" value="F:transaminase activity"/>
    <property type="evidence" value="ECO:0007669"/>
    <property type="project" value="UniProtKB-KW"/>
</dbReference>
<sequence>MTGSITQFNGRSAELADVAPLAFAGYAHFTAMQVRDGRVRGLDLHLARLREASDVLFGKHLDDDVILNVMRRGLASAPPDASLTCFVTSRPGEFAPAGATTALDVLIRVTDPAEPPAGPLALDAVEHQRHLPRVKHVGEVSKTLLLRQANDRGFDDAAFIDGAGRLGEATIWNLAFWDGQSVIWPRADVLPGVTMQILTRRLQRLGIPQQIREVRLDELGTHRSAVVMNSWRPGIPIARIGDRPLGQDPEFARLLHAAYRDEPESTVEEMVSSRCR</sequence>
<dbReference type="InterPro" id="IPR043131">
    <property type="entry name" value="BCAT-like_N"/>
</dbReference>
<keyword evidence="3" id="KW-1185">Reference proteome</keyword>
<protein>
    <submittedName>
        <fullName evidence="2">Aminotransferase class IV family protein</fullName>
    </submittedName>
</protein>
<name>A0A849ABQ6_9ACTN</name>
<comment type="similarity">
    <text evidence="1">Belongs to the class-IV pyridoxal-phosphate-dependent aminotransferase family.</text>
</comment>
<dbReference type="PANTHER" id="PTHR42743:SF13">
    <property type="entry name" value="P-LOOP CONTAINING NUCLEOSIDE TRIPHOSPHATE HYDROLASE PROTEIN"/>
    <property type="match status" value="1"/>
</dbReference>
<comment type="caution">
    <text evidence="2">The sequence shown here is derived from an EMBL/GenBank/DDBJ whole genome shotgun (WGS) entry which is preliminary data.</text>
</comment>
<evidence type="ECO:0000313" key="3">
    <source>
        <dbReference type="Proteomes" id="UP000562984"/>
    </source>
</evidence>
<keyword evidence="2" id="KW-0032">Aminotransferase</keyword>
<dbReference type="Pfam" id="PF01063">
    <property type="entry name" value="Aminotran_4"/>
    <property type="match status" value="1"/>
</dbReference>
<dbReference type="InterPro" id="IPR050571">
    <property type="entry name" value="Class-IV_PLP-Dep_Aminotrnsfr"/>
</dbReference>
<accession>A0A849ABQ6</accession>
<dbReference type="InterPro" id="IPR043132">
    <property type="entry name" value="BCAT-like_C"/>
</dbReference>
<dbReference type="Gene3D" id="3.20.10.10">
    <property type="entry name" value="D-amino Acid Aminotransferase, subunit A, domain 2"/>
    <property type="match status" value="1"/>
</dbReference>
<evidence type="ECO:0000256" key="1">
    <source>
        <dbReference type="ARBA" id="ARBA00009320"/>
    </source>
</evidence>